<feature type="region of interest" description="Disordered" evidence="2">
    <location>
        <begin position="417"/>
        <end position="455"/>
    </location>
</feature>
<dbReference type="Pfam" id="PF06074">
    <property type="entry name" value="Portal_Mu"/>
    <property type="match status" value="1"/>
</dbReference>
<evidence type="ECO:0000313" key="3">
    <source>
        <dbReference type="EMBL" id="QJB00619.1"/>
    </source>
</evidence>
<dbReference type="AlphaFoldDB" id="A0A6M3M704"/>
<dbReference type="InterPro" id="IPR009279">
    <property type="entry name" value="Portal_Mu"/>
</dbReference>
<sequence>MGEIAVEPSRMETMRRIVSNWIMSPRDREFYQQVDQEFEGLLLKLQRANQQINALTEDVGVYRPDMWANLASGDYNPEEISYDEYKKMLDYDAQVIAGWDIIQMGVLMKPWKIVHEDQEIVDTITAALRRMKYPTIREAQKEMMKAIPYGFTTTELVFDDYGKYWMPRSKNGLKTFDPEYIRFYSDPYGNLERIEEWIGGQRISLPLERTLIWSHDREWGNWYGKALLRGCYKNWFIKDAMLKFANIAYERFGSPIMLGTAASVGDMKTIGAAIEHLFARSQAVIRKTGPDDPTNIEVLESKRATMPFEQYIKYHDGMILRRMLIGEPIFSGGGSTYSSKVPLDLLMMRFADFRLELTNVMDVMLQTITDLNWSVETYPSFMFEPLTTLDQQAVIRKIFDAIDKRVIYIDEPWIREDLQFPPPSDEIKERLKEDAQKPPEASAEEPPEKDPEAEI</sequence>
<feature type="compositionally biased region" description="Basic and acidic residues" evidence="2">
    <location>
        <begin position="425"/>
        <end position="437"/>
    </location>
</feature>
<dbReference type="EMBL" id="MT143697">
    <property type="protein sequence ID" value="QJB00619.1"/>
    <property type="molecule type" value="Genomic_DNA"/>
</dbReference>
<organism evidence="3">
    <name type="scientific">viral metagenome</name>
    <dbReference type="NCBI Taxonomy" id="1070528"/>
    <lineage>
        <taxon>unclassified sequences</taxon>
        <taxon>metagenomes</taxon>
        <taxon>organismal metagenomes</taxon>
    </lineage>
</organism>
<evidence type="ECO:0000256" key="1">
    <source>
        <dbReference type="SAM" id="Coils"/>
    </source>
</evidence>
<protein>
    <recommendedName>
        <fullName evidence="4">Portal protein</fullName>
    </recommendedName>
</protein>
<reference evidence="3" key="1">
    <citation type="submission" date="2020-03" db="EMBL/GenBank/DDBJ databases">
        <title>The deep terrestrial virosphere.</title>
        <authorList>
            <person name="Holmfeldt K."/>
            <person name="Nilsson E."/>
            <person name="Simone D."/>
            <person name="Lopez-Fernandez M."/>
            <person name="Wu X."/>
            <person name="de Brujin I."/>
            <person name="Lundin D."/>
            <person name="Andersson A."/>
            <person name="Bertilsson S."/>
            <person name="Dopson M."/>
        </authorList>
    </citation>
    <scope>NUCLEOTIDE SEQUENCE</scope>
    <source>
        <strain evidence="3">MM171A00331</strain>
    </source>
</reference>
<feature type="compositionally biased region" description="Basic and acidic residues" evidence="2">
    <location>
        <begin position="446"/>
        <end position="455"/>
    </location>
</feature>
<gene>
    <name evidence="3" type="ORF">MM171A00331_0036</name>
</gene>
<feature type="coiled-coil region" evidence="1">
    <location>
        <begin position="31"/>
        <end position="58"/>
    </location>
</feature>
<evidence type="ECO:0000256" key="2">
    <source>
        <dbReference type="SAM" id="MobiDB-lite"/>
    </source>
</evidence>
<proteinExistence type="predicted"/>
<evidence type="ECO:0008006" key="4">
    <source>
        <dbReference type="Google" id="ProtNLM"/>
    </source>
</evidence>
<name>A0A6M3M704_9ZZZZ</name>
<accession>A0A6M3M704</accession>
<keyword evidence="1" id="KW-0175">Coiled coil</keyword>